<evidence type="ECO:0000313" key="1">
    <source>
        <dbReference type="EMBL" id="SJZ42590.1"/>
    </source>
</evidence>
<dbReference type="STRING" id="29524.SAMN02745171_00074"/>
<name>A0A1T4KJK9_9PORP</name>
<proteinExistence type="predicted"/>
<accession>A0A1T4KJK9</accession>
<dbReference type="EMBL" id="FUXE01000001">
    <property type="protein sequence ID" value="SJZ42590.1"/>
    <property type="molecule type" value="Genomic_DNA"/>
</dbReference>
<evidence type="ECO:0000313" key="2">
    <source>
        <dbReference type="Proteomes" id="UP000190121"/>
    </source>
</evidence>
<dbReference type="RefSeq" id="WP_078736047.1">
    <property type="nucleotide sequence ID" value="NZ_FUXE01000001.1"/>
</dbReference>
<dbReference type="Proteomes" id="UP000190121">
    <property type="component" value="Unassembled WGS sequence"/>
</dbReference>
<reference evidence="2" key="1">
    <citation type="submission" date="2017-02" db="EMBL/GenBank/DDBJ databases">
        <authorList>
            <person name="Varghese N."/>
            <person name="Submissions S."/>
        </authorList>
    </citation>
    <scope>NUCLEOTIDE SEQUENCE [LARGE SCALE GENOMIC DNA]</scope>
    <source>
        <strain evidence="2">ATCC 51356</strain>
    </source>
</reference>
<sequence length="202" mass="23225">MEVMEGVIKFAFPKDYNLFSSKEKIQAEPYCLCYQYDIVDGYGPYGFVTKKAEKVLDSISEKYVFWDASLRKTSQKMVFSKSCIGIPVEIFDELFSDYTAFSLWEKKRAILLRLKKNKQIISPPIPLLLDLFDDKKGTINVIAINQLLLRGYAPILCCFFAPQAGNTIVSFSPQIMTSIEDMVKIYGITYREFDKIGDLLPW</sequence>
<protein>
    <submittedName>
        <fullName evidence="1">Uncharacterized protein</fullName>
    </submittedName>
</protein>
<gene>
    <name evidence="1" type="ORF">SAMN02745171_00074</name>
</gene>
<keyword evidence="2" id="KW-1185">Reference proteome</keyword>
<organism evidence="1 2">
    <name type="scientific">Porphyromonas circumdentaria</name>
    <dbReference type="NCBI Taxonomy" id="29524"/>
    <lineage>
        <taxon>Bacteria</taxon>
        <taxon>Pseudomonadati</taxon>
        <taxon>Bacteroidota</taxon>
        <taxon>Bacteroidia</taxon>
        <taxon>Bacteroidales</taxon>
        <taxon>Porphyromonadaceae</taxon>
        <taxon>Porphyromonas</taxon>
    </lineage>
</organism>
<dbReference type="AlphaFoldDB" id="A0A1T4KJK9"/>
<dbReference type="OrthoDB" id="9811959at2"/>